<dbReference type="EMBL" id="DS268444">
    <property type="protein sequence ID" value="EFP01641.1"/>
    <property type="molecule type" value="Genomic_DNA"/>
</dbReference>
<keyword evidence="1" id="KW-1133">Transmembrane helix</keyword>
<accession>E3MH91</accession>
<evidence type="ECO:0000313" key="3">
    <source>
        <dbReference type="EMBL" id="EFP01641.1"/>
    </source>
</evidence>
<dbReference type="FunCoup" id="E3MH91">
    <property type="interactions" value="3"/>
</dbReference>
<protein>
    <recommendedName>
        <fullName evidence="2">N-acetyltransferase domain-containing protein</fullName>
    </recommendedName>
</protein>
<dbReference type="Pfam" id="PF00583">
    <property type="entry name" value="Acetyltransf_1"/>
    <property type="match status" value="1"/>
</dbReference>
<dbReference type="Pfam" id="PF18014">
    <property type="entry name" value="Acetyltransf_18"/>
    <property type="match status" value="1"/>
</dbReference>
<keyword evidence="1" id="KW-0472">Membrane</keyword>
<dbReference type="eggNOG" id="ENOG502TFFT">
    <property type="taxonomic scope" value="Eukaryota"/>
</dbReference>
<feature type="domain" description="N-acetyltransferase" evidence="2">
    <location>
        <begin position="1"/>
        <end position="170"/>
    </location>
</feature>
<dbReference type="OMA" id="SVACSTH"/>
<dbReference type="PANTHER" id="PTHR47408:SF3">
    <property type="entry name" value="N-ACETYLTRANSFERASE DOMAIN-CONTAINING PROTEIN-RELATED"/>
    <property type="match status" value="1"/>
</dbReference>
<name>E3MH91_CAERE</name>
<dbReference type="Gene3D" id="3.40.630.30">
    <property type="match status" value="1"/>
</dbReference>
<evidence type="ECO:0000313" key="4">
    <source>
        <dbReference type="Proteomes" id="UP000008281"/>
    </source>
</evidence>
<dbReference type="STRING" id="31234.E3MH91"/>
<dbReference type="InterPro" id="IPR016181">
    <property type="entry name" value="Acyl_CoA_acyltransferase"/>
</dbReference>
<dbReference type="CDD" id="cd04301">
    <property type="entry name" value="NAT_SF"/>
    <property type="match status" value="1"/>
</dbReference>
<organism evidence="4">
    <name type="scientific">Caenorhabditis remanei</name>
    <name type="common">Caenorhabditis vulgaris</name>
    <dbReference type="NCBI Taxonomy" id="31234"/>
    <lineage>
        <taxon>Eukaryota</taxon>
        <taxon>Metazoa</taxon>
        <taxon>Ecdysozoa</taxon>
        <taxon>Nematoda</taxon>
        <taxon>Chromadorea</taxon>
        <taxon>Rhabditida</taxon>
        <taxon>Rhabditina</taxon>
        <taxon>Rhabditomorpha</taxon>
        <taxon>Rhabditoidea</taxon>
        <taxon>Rhabditidae</taxon>
        <taxon>Peloderinae</taxon>
        <taxon>Caenorhabditis</taxon>
    </lineage>
</organism>
<evidence type="ECO:0000256" key="1">
    <source>
        <dbReference type="SAM" id="Phobius"/>
    </source>
</evidence>
<reference evidence="3" key="1">
    <citation type="submission" date="2007-07" db="EMBL/GenBank/DDBJ databases">
        <title>PCAP assembly of the Caenorhabditis remanei genome.</title>
        <authorList>
            <consortium name="The Caenorhabditis remanei Sequencing Consortium"/>
            <person name="Wilson R.K."/>
        </authorList>
    </citation>
    <scope>NUCLEOTIDE SEQUENCE [LARGE SCALE GENOMIC DNA]</scope>
    <source>
        <strain evidence="3">PB4641</strain>
    </source>
</reference>
<dbReference type="InParanoid" id="E3MH91"/>
<dbReference type="GO" id="GO:0016747">
    <property type="term" value="F:acyltransferase activity, transferring groups other than amino-acyl groups"/>
    <property type="evidence" value="ECO:0007669"/>
    <property type="project" value="InterPro"/>
</dbReference>
<dbReference type="SUPFAM" id="SSF55729">
    <property type="entry name" value="Acyl-CoA N-acyltransferases (Nat)"/>
    <property type="match status" value="1"/>
</dbReference>
<keyword evidence="4" id="KW-1185">Reference proteome</keyword>
<keyword evidence="1" id="KW-0812">Transmembrane</keyword>
<dbReference type="Gene3D" id="3.40.630.90">
    <property type="match status" value="1"/>
</dbReference>
<proteinExistence type="predicted"/>
<dbReference type="AlphaFoldDB" id="E3MH91"/>
<feature type="transmembrane region" description="Helical" evidence="1">
    <location>
        <begin position="123"/>
        <end position="144"/>
    </location>
</feature>
<dbReference type="HOGENOM" id="CLU_078337_0_0_1"/>
<dbReference type="Proteomes" id="UP000008281">
    <property type="component" value="Unassembled WGS sequence"/>
</dbReference>
<sequence length="338" mass="38685">MELVVNSPDSQQIFNQLINLSAETHGWSHQPYDYKFYSENFDGYWLVAVVDKEKDASSNFVAGGCLARWDDANGPPLFSIGLFYTNEKYRGQGHGKPIFQRMMDIVGDGNCVLTAGALLEHSGAFSIIPIISIILILIMIIPAVDMSQKYADVFGFTEMPSYWHMEAEVKPGKVKIPELSGEYCTKNWKDVDETLLDAYDLTICPRDRKKLMRTWFEQDQVYTRVAFDNTNQKIVGYCTIRVVNLNRLCAAPFYAENEEVATRLLADVIRDIPDFEKFKNLIFWYPAINKNMESLINRFVGADGYSIKVDFRVQFTKKLLESRDDVVYSVACSTHQFV</sequence>
<dbReference type="InterPro" id="IPR000182">
    <property type="entry name" value="GNAT_dom"/>
</dbReference>
<dbReference type="InterPro" id="IPR041496">
    <property type="entry name" value="YitH/HolE_GNAT"/>
</dbReference>
<dbReference type="OrthoDB" id="6418983at2759"/>
<dbReference type="PANTHER" id="PTHR47408">
    <property type="entry name" value="PROTEIN CBG01304-RELATED"/>
    <property type="match status" value="1"/>
</dbReference>
<dbReference type="PROSITE" id="PS51186">
    <property type="entry name" value="GNAT"/>
    <property type="match status" value="1"/>
</dbReference>
<evidence type="ECO:0000259" key="2">
    <source>
        <dbReference type="PROSITE" id="PS51186"/>
    </source>
</evidence>
<gene>
    <name evidence="3" type="ORF">CRE_23537</name>
</gene>